<keyword evidence="1" id="KW-0805">Transcription regulation</keyword>
<dbReference type="EMBL" id="JADQDF010000001">
    <property type="protein sequence ID" value="MBW0126546.1"/>
    <property type="molecule type" value="Genomic_DNA"/>
</dbReference>
<accession>A0ABS6U2T2</accession>
<dbReference type="InterPro" id="IPR005650">
    <property type="entry name" value="BlaI_family"/>
</dbReference>
<dbReference type="Pfam" id="PF03965">
    <property type="entry name" value="Penicillinase_R"/>
    <property type="match status" value="1"/>
</dbReference>
<evidence type="ECO:0000256" key="1">
    <source>
        <dbReference type="ARBA" id="ARBA00023015"/>
    </source>
</evidence>
<dbReference type="Proteomes" id="UP000694300">
    <property type="component" value="Unassembled WGS sequence"/>
</dbReference>
<evidence type="ECO:0000256" key="2">
    <source>
        <dbReference type="ARBA" id="ARBA00023125"/>
    </source>
</evidence>
<keyword evidence="3" id="KW-0804">Transcription</keyword>
<reference evidence="4 5" key="1">
    <citation type="submission" date="2020-11" db="EMBL/GenBank/DDBJ databases">
        <title>Pseudonocardia abyssalis sp. nov. and Pseudonocardia oceani sp. nov., description and phylogenomic analysis of two novel actinomycetes isolated from the deep Southern Ocean.</title>
        <authorList>
            <person name="Parra J."/>
        </authorList>
    </citation>
    <scope>NUCLEOTIDE SEQUENCE [LARGE SCALE GENOMIC DNA]</scope>
    <source>
        <strain evidence="5">KRD185</strain>
    </source>
</reference>
<gene>
    <name evidence="4" type="ORF">I4I82_02410</name>
</gene>
<comment type="caution">
    <text evidence="4">The sequence shown here is derived from an EMBL/GenBank/DDBJ whole genome shotgun (WGS) entry which is preliminary data.</text>
</comment>
<keyword evidence="5" id="KW-1185">Reference proteome</keyword>
<dbReference type="RefSeq" id="WP_218595080.1">
    <property type="nucleotide sequence ID" value="NZ_JADQDE010000099.1"/>
</dbReference>
<evidence type="ECO:0000256" key="3">
    <source>
        <dbReference type="ARBA" id="ARBA00023163"/>
    </source>
</evidence>
<protein>
    <submittedName>
        <fullName evidence="4">BlaI/MecI/CopY family transcriptional regulator</fullName>
    </submittedName>
</protein>
<keyword evidence="2" id="KW-0238">DNA-binding</keyword>
<evidence type="ECO:0000313" key="4">
    <source>
        <dbReference type="EMBL" id="MBW0126546.1"/>
    </source>
</evidence>
<organism evidence="4 5">
    <name type="scientific">Pseudonocardia oceani</name>
    <dbReference type="NCBI Taxonomy" id="2792013"/>
    <lineage>
        <taxon>Bacteria</taxon>
        <taxon>Bacillati</taxon>
        <taxon>Actinomycetota</taxon>
        <taxon>Actinomycetes</taxon>
        <taxon>Pseudonocardiales</taxon>
        <taxon>Pseudonocardiaceae</taxon>
        <taxon>Pseudonocardia</taxon>
    </lineage>
</organism>
<sequence length="126" mass="14045">MGSRVRVFGDLETLVMDRLWTAGGSGTVREVLETLQRDRAIAYTTVLSTMDNLHRKGHLTREREGKAYRYRTALTHAEHTAGLMRHALTAGPDSEAVLAHFVGEMSADDLDRLQQVLARRASGPDR</sequence>
<name>A0ABS6U2T2_9PSEU</name>
<proteinExistence type="predicted"/>
<evidence type="ECO:0000313" key="5">
    <source>
        <dbReference type="Proteomes" id="UP000694300"/>
    </source>
</evidence>